<organism evidence="3 4">
    <name type="scientific">Crucibulum laeve</name>
    <dbReference type="NCBI Taxonomy" id="68775"/>
    <lineage>
        <taxon>Eukaryota</taxon>
        <taxon>Fungi</taxon>
        <taxon>Dikarya</taxon>
        <taxon>Basidiomycota</taxon>
        <taxon>Agaricomycotina</taxon>
        <taxon>Agaricomycetes</taxon>
        <taxon>Agaricomycetidae</taxon>
        <taxon>Agaricales</taxon>
        <taxon>Agaricineae</taxon>
        <taxon>Nidulariaceae</taxon>
        <taxon>Crucibulum</taxon>
    </lineage>
</organism>
<evidence type="ECO:0000313" key="3">
    <source>
        <dbReference type="EMBL" id="TFK34992.1"/>
    </source>
</evidence>
<accession>A0A5C3LQI5</accession>
<dbReference type="Proteomes" id="UP000308652">
    <property type="component" value="Unassembled WGS sequence"/>
</dbReference>
<evidence type="ECO:0000259" key="2">
    <source>
        <dbReference type="Pfam" id="PF22803"/>
    </source>
</evidence>
<feature type="chain" id="PRO_5022788131" description="Glycan binding protein Y3-like domain-containing protein" evidence="1">
    <location>
        <begin position="24"/>
        <end position="141"/>
    </location>
</feature>
<gene>
    <name evidence="3" type="ORF">BDQ12DRAFT_669000</name>
</gene>
<evidence type="ECO:0000256" key="1">
    <source>
        <dbReference type="SAM" id="SignalP"/>
    </source>
</evidence>
<dbReference type="OrthoDB" id="2925523at2759"/>
<name>A0A5C3LQI5_9AGAR</name>
<protein>
    <recommendedName>
        <fullName evidence="2">Glycan binding protein Y3-like domain-containing protein</fullName>
    </recommendedName>
</protein>
<keyword evidence="1" id="KW-0732">Signal</keyword>
<sequence>MTFNANTILTATVFAFTMTSVYGAAFRRTCYTAGTVGNECAQFVNNFCSRLEGNVAFRNNLARCYNTPNFKCDFGAFYEFPLTSGSTSPATPAKGSCVDTLTNVTNTCGGFGGFGNTAGGAFTFTLDPNQGQCGQLEAPGN</sequence>
<dbReference type="InterPro" id="IPR054443">
    <property type="entry name" value="Y3-like_dom"/>
</dbReference>
<feature type="domain" description="Glycan binding protein Y3-like" evidence="2">
    <location>
        <begin position="39"/>
        <end position="133"/>
    </location>
</feature>
<dbReference type="EMBL" id="ML213626">
    <property type="protein sequence ID" value="TFK34992.1"/>
    <property type="molecule type" value="Genomic_DNA"/>
</dbReference>
<keyword evidence="4" id="KW-1185">Reference proteome</keyword>
<dbReference type="Pfam" id="PF22803">
    <property type="entry name" value="GBD_Y3"/>
    <property type="match status" value="1"/>
</dbReference>
<evidence type="ECO:0000313" key="4">
    <source>
        <dbReference type="Proteomes" id="UP000308652"/>
    </source>
</evidence>
<reference evidence="3 4" key="1">
    <citation type="journal article" date="2019" name="Nat. Ecol. Evol.">
        <title>Megaphylogeny resolves global patterns of mushroom evolution.</title>
        <authorList>
            <person name="Varga T."/>
            <person name="Krizsan K."/>
            <person name="Foldi C."/>
            <person name="Dima B."/>
            <person name="Sanchez-Garcia M."/>
            <person name="Sanchez-Ramirez S."/>
            <person name="Szollosi G.J."/>
            <person name="Szarkandi J.G."/>
            <person name="Papp V."/>
            <person name="Albert L."/>
            <person name="Andreopoulos W."/>
            <person name="Angelini C."/>
            <person name="Antonin V."/>
            <person name="Barry K.W."/>
            <person name="Bougher N.L."/>
            <person name="Buchanan P."/>
            <person name="Buyck B."/>
            <person name="Bense V."/>
            <person name="Catcheside P."/>
            <person name="Chovatia M."/>
            <person name="Cooper J."/>
            <person name="Damon W."/>
            <person name="Desjardin D."/>
            <person name="Finy P."/>
            <person name="Geml J."/>
            <person name="Haridas S."/>
            <person name="Hughes K."/>
            <person name="Justo A."/>
            <person name="Karasinski D."/>
            <person name="Kautmanova I."/>
            <person name="Kiss B."/>
            <person name="Kocsube S."/>
            <person name="Kotiranta H."/>
            <person name="LaButti K.M."/>
            <person name="Lechner B.E."/>
            <person name="Liimatainen K."/>
            <person name="Lipzen A."/>
            <person name="Lukacs Z."/>
            <person name="Mihaltcheva S."/>
            <person name="Morgado L.N."/>
            <person name="Niskanen T."/>
            <person name="Noordeloos M.E."/>
            <person name="Ohm R.A."/>
            <person name="Ortiz-Santana B."/>
            <person name="Ovrebo C."/>
            <person name="Racz N."/>
            <person name="Riley R."/>
            <person name="Savchenko A."/>
            <person name="Shiryaev A."/>
            <person name="Soop K."/>
            <person name="Spirin V."/>
            <person name="Szebenyi C."/>
            <person name="Tomsovsky M."/>
            <person name="Tulloss R.E."/>
            <person name="Uehling J."/>
            <person name="Grigoriev I.V."/>
            <person name="Vagvolgyi C."/>
            <person name="Papp T."/>
            <person name="Martin F.M."/>
            <person name="Miettinen O."/>
            <person name="Hibbett D.S."/>
            <person name="Nagy L.G."/>
        </authorList>
    </citation>
    <scope>NUCLEOTIDE SEQUENCE [LARGE SCALE GENOMIC DNA]</scope>
    <source>
        <strain evidence="3 4">CBS 166.37</strain>
    </source>
</reference>
<dbReference type="AlphaFoldDB" id="A0A5C3LQI5"/>
<proteinExistence type="predicted"/>
<feature type="signal peptide" evidence="1">
    <location>
        <begin position="1"/>
        <end position="23"/>
    </location>
</feature>